<dbReference type="InterPro" id="IPR056242">
    <property type="entry name" value="PIN_TASOR"/>
</dbReference>
<feature type="domain" description="TASOR alpha/beta" evidence="5">
    <location>
        <begin position="2389"/>
        <end position="2484"/>
    </location>
</feature>
<dbReference type="InterPro" id="IPR046432">
    <property type="entry name" value="TASOR"/>
</dbReference>
<evidence type="ECO:0000256" key="1">
    <source>
        <dbReference type="ARBA" id="ARBA00008058"/>
    </source>
</evidence>
<feature type="domain" description="TASOR pseudo-PARP" evidence="4">
    <location>
        <begin position="809"/>
        <end position="955"/>
    </location>
</feature>
<evidence type="ECO:0000313" key="8">
    <source>
        <dbReference type="RefSeq" id="XP_060048376.1"/>
    </source>
</evidence>
<dbReference type="InterPro" id="IPR022168">
    <property type="entry name" value="GARIL-like_Rab2B-bd"/>
</dbReference>
<dbReference type="GeneID" id="103116657"/>
<dbReference type="Pfam" id="PF12480">
    <property type="entry name" value="GARIL_Rab2_bd"/>
    <property type="match status" value="1"/>
</dbReference>
<feature type="compositionally biased region" description="Low complexity" evidence="2">
    <location>
        <begin position="794"/>
        <end position="810"/>
    </location>
</feature>
<feature type="region of interest" description="Disordered" evidence="2">
    <location>
        <begin position="583"/>
        <end position="649"/>
    </location>
</feature>
<feature type="domain" description="TASOR pseudo-PARP" evidence="4">
    <location>
        <begin position="109"/>
        <end position="255"/>
    </location>
</feature>
<feature type="domain" description="TASOR PIN" evidence="6">
    <location>
        <begin position="2488"/>
        <end position="2627"/>
    </location>
</feature>
<evidence type="ECO:0000259" key="3">
    <source>
        <dbReference type="Pfam" id="PF12480"/>
    </source>
</evidence>
<feature type="region of interest" description="Disordered" evidence="2">
    <location>
        <begin position="680"/>
        <end position="855"/>
    </location>
</feature>
<dbReference type="PANTHER" id="PTHR16207:SF10">
    <property type="entry name" value="PROTEIN TASOR 2"/>
    <property type="match status" value="1"/>
</dbReference>
<feature type="region of interest" description="Disordered" evidence="2">
    <location>
        <begin position="915"/>
        <end position="939"/>
    </location>
</feature>
<name>A0ABM3XHT4_ERIEU</name>
<feature type="compositionally biased region" description="Basic and acidic residues" evidence="2">
    <location>
        <begin position="1500"/>
        <end position="1510"/>
    </location>
</feature>
<feature type="compositionally biased region" description="Low complexity" evidence="2">
    <location>
        <begin position="844"/>
        <end position="855"/>
    </location>
</feature>
<dbReference type="Pfam" id="PF12509">
    <property type="entry name" value="DUF3715"/>
    <property type="match status" value="2"/>
</dbReference>
<evidence type="ECO:0000313" key="7">
    <source>
        <dbReference type="Proteomes" id="UP001652624"/>
    </source>
</evidence>
<dbReference type="RefSeq" id="XP_060048378.1">
    <property type="nucleotide sequence ID" value="XM_060192395.1"/>
</dbReference>
<protein>
    <submittedName>
        <fullName evidence="8">Protein TASOR 2 isoform X1</fullName>
    </submittedName>
    <submittedName>
        <fullName evidence="9">Protein TASOR 2 isoform X2</fullName>
    </submittedName>
</protein>
<dbReference type="Proteomes" id="UP001652624">
    <property type="component" value="Chromosome 6"/>
</dbReference>
<keyword evidence="7" id="KW-1185">Reference proteome</keyword>
<feature type="compositionally biased region" description="Polar residues" evidence="2">
    <location>
        <begin position="748"/>
        <end position="777"/>
    </location>
</feature>
<dbReference type="InterPro" id="IPR056243">
    <property type="entry name" value="TASOR_ab_dom"/>
</dbReference>
<evidence type="ECO:0000259" key="5">
    <source>
        <dbReference type="Pfam" id="PF23314"/>
    </source>
</evidence>
<feature type="region of interest" description="Disordered" evidence="2">
    <location>
        <begin position="1655"/>
        <end position="1719"/>
    </location>
</feature>
<proteinExistence type="inferred from homology"/>
<reference evidence="8 9" key="1">
    <citation type="submission" date="2025-05" db="UniProtKB">
        <authorList>
            <consortium name="RefSeq"/>
        </authorList>
    </citation>
    <scope>IDENTIFICATION</scope>
</reference>
<feature type="compositionally biased region" description="Basic and acidic residues" evidence="2">
    <location>
        <begin position="1475"/>
        <end position="1487"/>
    </location>
</feature>
<dbReference type="InterPro" id="IPR022188">
    <property type="entry name" value="TASOR_DUF3715"/>
</dbReference>
<evidence type="ECO:0000256" key="2">
    <source>
        <dbReference type="SAM" id="MobiDB-lite"/>
    </source>
</evidence>
<feature type="region of interest" description="Disordered" evidence="2">
    <location>
        <begin position="1474"/>
        <end position="1515"/>
    </location>
</feature>
<feature type="region of interest" description="Disordered" evidence="2">
    <location>
        <begin position="1913"/>
        <end position="1938"/>
    </location>
</feature>
<dbReference type="Pfam" id="PF23314">
    <property type="entry name" value="TASOR_alpha-beta"/>
    <property type="match status" value="1"/>
</dbReference>
<sequence length="2637" mass="290613">MSFFRPPGGIFDINREQDYAKNSGGILGEHELRPPSQPHYPLETTETGLISEQIFETVPLSTDSLFQRAISVLHTAYLDSASGLGFQYNQVTLVKNDIFLNEYKHFHQEKKANNYTQEELEETYGFLLFQTEKQAKLACQRGLCVGSSAVTTLGDPARGVYISKYSDYLHARPWYHGKSGYIVVFKLIKGKVKFVSENYTTNYTSPSSGYDCHVATDANKVSQKTSHFRTFELSQYYLYELAGSTVTQRPRQICPYVIVAFQYREPKKMATPAPQSILELSENVLTTQWKGKLTIQGCLLCDVTLWPFSGAVIPEKLSHELDFKYLMKVSSLKKRLPEAAFRKQNDLKQRVFCQDICFSIYEVELSNKQGKKIDKLTKFMKNKQLAIIKSLEDRGFFILLTSSALISETDFGDRHTDLWGLHLFHSPLLPGLNVLKVENDISLKVMPILPVLNCVLLEAKKAVAEGVCPNTLVKRSFQELHRMDRSTSSTASPQDGVREAAFSGQPSSDLDLMPPAEKCPLQSFAQLQSYFSNPSGYVLEVSAALDLLAERPQSPCVSDGICDAGFSLVMTPDSEFLDVEADVRKETEPEDSEDTRQEGTAPLSTASNLRVQPKRKASMPHGVQSEKVNLCRPCPKRTPPAPDKAAGSATTLKLIKGQFPQKRKRGAEVLTAQFVQTTKLDRKSQEAPFTKDAPVTANAKKTKKQEKTPSRSVPKAKPPVKKPPQKPVKDNQTPRGRKQPQPAKRETASQLQSEVTSDGQADVTINTAQPGNTTVTQKDPPEDSIVNCDSLNMLADLALSSATSSTSSSDPRNPSELPQSDVSLPKELSSRGTSDHEYHKGVKSLKGGLSPKLSSGKSNLLVDSGISLEETGVFPANDAQPSLPEETVGTSEARPGSFVAAEHSYALLLAEHSKKHLQQRGAPSPAFAKNSTKGPEAGTPVGKVMPFRHQQSTAPLQKLPEDSSLKHKNRLVSPSLHDFSCSHTVFSCDGSLKVTLKCETEYLFSLDSKYTNNPLEKTVIRALHGPWNTDLPDSVDEVKLLLHMWVALFYSNQNKVIHSSRRVVEHSNPAKYVSIHSTLESLEFSEIEEPLSVERCSADPLLETNVTPTGHTAEVSFSDPNTVISLINPPAARGLGLWIQNEQEEMFARENHRDTPGNQNFIYSCNSEIIGQVATESADTPETASLLLSGIASTQPCIPGEDQSFTPLDSARVTSYSDTVRQTAATKTYSGTGGQSVTYPKTVYSALENKVDIFHAVEQTHTGALEDLLRNSSPIDKDFDKADSTGYVLINLEPATLTYVPIQAEVGSRIDKPLSLTLELTEQVLHSATLGHSVPSLEKTQAPVLRNISSVLGSEQSTNYLCASSASKALAGEMCSLQAEIPTPDSTLTSDTSLVAEALPLMKSAKHSVPAQEMMISQELLLQSQCVHSLPSEEVRELSQVEEVVSATLQKNHSLSCLPSPTNISNDALHLKNKSGMDGENTNRESFRSTLSKQTGLSVSREEANPRGPEDPDIDLILTITPSKSREERPSGKIEQRQEAPLANRELQSVAKEITESGKTAFRDNREVSCAPCTVGKPLENEQSNRNLAPVTLFPEETWTLEEITEEVNISSGLPFGSFIEEVSPVSSPDPLLPAAEARPPQTVCPATLKLSDTQCEKSDTLPQPESEGLTLTEEGNASIGPAPLGGQDTLTQEVPAQLCAGSPPGLSDHPGGKDLVPSGKVTTEIVPEIFSEKVPCHNKDSNQPALADSYREDLGPSVEKTVTSRNPPQLLSVEKNHLDVKSLVSETSELPVSPRKMKESETLTAEFVPADRLNVSFKQQTSPRDAEKALSSGDSKTHEDSYLQVSTLSSCSRGEVACALAHTSSGSPRQACPPSDGPPHGHCGGREFQTREISVVRMASLLKNCETEAEVREQNRGLRSIGSQSSFMPPEDEPDPRHVVQDIPACAAEALKGGFFPVYTGSYQNTAGPAPSISEEPSASFAPEACDPPICGVFQELEGNKNPEGGLTLEEELGTLTEGVAVSANFDIHHEPISEDSDKGSCDCGSPKSDVEDPCTLQHRCTKKEGPLKEDCDSFLHLHTNDNEDWDYPPQTPGLETSIPSRNWYLGLKQEEKYRPSYIQIRDLRGIPRTYANFTITKQLQDTTRTLHSLGRQPDRTAHCSLLSSWIDSWHVSDDLTQNTLDMEYLRFAHSMKQTAKGRDPPRSASSTKLFARESPLHISAAAFPLTERPESQLLHPAARSRSPLLITVTHSDARQQNLPRRDRRPTSLGSPSFWMEKDDHCQNHFMNLDRSPTVPLHLNKLRYNSTSKDSRNDISLILSEYAEFDKVVMNSSPAVFPGKGASVSRGPTPQELCSSFPRKAASYEDMITDLCTSLHVKLKHVMKEACKSTFLFYLVETGDKSFFVRTKNILRKSGHTEIEPQHLCQGFPRENETLIVIIRNEDISSRVHQIPSLLRLKHCANVIFAGVDSPEDILEYSYQELFQTGGFVVSDDKILETLSLVQLKEVVKTLEKLNGNGRWKWLLHYREHKKLKECGRVDSAARKKNTILKSCQSVNIVELLHYHQCDSRSAAKGEYLNCLLSLQTQHIHARFAVFLTEKPMVSREVFENSGILVTDVSNFVENIQKVAAPLRSSCW</sequence>
<accession>A0ABM3XHT4</accession>
<evidence type="ECO:0000259" key="6">
    <source>
        <dbReference type="Pfam" id="PF24630"/>
    </source>
</evidence>
<feature type="region of interest" description="Disordered" evidence="2">
    <location>
        <begin position="2252"/>
        <end position="2274"/>
    </location>
</feature>
<evidence type="ECO:0000259" key="4">
    <source>
        <dbReference type="Pfam" id="PF12509"/>
    </source>
</evidence>
<dbReference type="RefSeq" id="XP_060048376.1">
    <property type="nucleotide sequence ID" value="XM_060192393.1"/>
</dbReference>
<organism evidence="7 8">
    <name type="scientific">Erinaceus europaeus</name>
    <name type="common">Western European hedgehog</name>
    <dbReference type="NCBI Taxonomy" id="9365"/>
    <lineage>
        <taxon>Eukaryota</taxon>
        <taxon>Metazoa</taxon>
        <taxon>Chordata</taxon>
        <taxon>Craniata</taxon>
        <taxon>Vertebrata</taxon>
        <taxon>Euteleostomi</taxon>
        <taxon>Mammalia</taxon>
        <taxon>Eutheria</taxon>
        <taxon>Laurasiatheria</taxon>
        <taxon>Eulipotyphla</taxon>
        <taxon>Erinaceidae</taxon>
        <taxon>Erinaceinae</taxon>
        <taxon>Erinaceus</taxon>
    </lineage>
</organism>
<evidence type="ECO:0000313" key="9">
    <source>
        <dbReference type="RefSeq" id="XP_060048378.1"/>
    </source>
</evidence>
<gene>
    <name evidence="8 9" type="primary">TASOR2</name>
</gene>
<feature type="compositionally biased region" description="Polar residues" evidence="2">
    <location>
        <begin position="1488"/>
        <end position="1498"/>
    </location>
</feature>
<feature type="region of interest" description="Disordered" evidence="2">
    <location>
        <begin position="483"/>
        <end position="515"/>
    </location>
</feature>
<dbReference type="Pfam" id="PF24630">
    <property type="entry name" value="PIN_TASOR"/>
    <property type="match status" value="1"/>
</dbReference>
<feature type="domain" description="Golgi associated RAB2 interactor protein-like Rab2B-binding" evidence="3">
    <location>
        <begin position="362"/>
        <end position="428"/>
    </location>
</feature>
<feature type="region of interest" description="Disordered" evidence="2">
    <location>
        <begin position="1815"/>
        <end position="1842"/>
    </location>
</feature>
<dbReference type="PANTHER" id="PTHR16207">
    <property type="entry name" value="SET DOMAIN-CONTAINING PROTEIN"/>
    <property type="match status" value="1"/>
</dbReference>
<feature type="region of interest" description="Disordered" evidence="2">
    <location>
        <begin position="1863"/>
        <end position="1887"/>
    </location>
</feature>
<comment type="similarity">
    <text evidence="1">Belongs to the TASOR family.</text>
</comment>